<protein>
    <submittedName>
        <fullName evidence="1">Uncharacterized protein</fullName>
    </submittedName>
</protein>
<name>A0ACC0XDX5_9ROSI</name>
<evidence type="ECO:0000313" key="1">
    <source>
        <dbReference type="EMBL" id="KAJ0016494.1"/>
    </source>
</evidence>
<accession>A0ACC0XDX5</accession>
<gene>
    <name evidence="1" type="ORF">Pint_11491</name>
</gene>
<keyword evidence="2" id="KW-1185">Reference proteome</keyword>
<organism evidence="1 2">
    <name type="scientific">Pistacia integerrima</name>
    <dbReference type="NCBI Taxonomy" id="434235"/>
    <lineage>
        <taxon>Eukaryota</taxon>
        <taxon>Viridiplantae</taxon>
        <taxon>Streptophyta</taxon>
        <taxon>Embryophyta</taxon>
        <taxon>Tracheophyta</taxon>
        <taxon>Spermatophyta</taxon>
        <taxon>Magnoliopsida</taxon>
        <taxon>eudicotyledons</taxon>
        <taxon>Gunneridae</taxon>
        <taxon>Pentapetalae</taxon>
        <taxon>rosids</taxon>
        <taxon>malvids</taxon>
        <taxon>Sapindales</taxon>
        <taxon>Anacardiaceae</taxon>
        <taxon>Pistacia</taxon>
    </lineage>
</organism>
<proteinExistence type="predicted"/>
<reference evidence="2" key="1">
    <citation type="journal article" date="2023" name="G3 (Bethesda)">
        <title>Genome assembly and association tests identify interacting loci associated with vigor, precocity, and sex in interspecific pistachio rootstocks.</title>
        <authorList>
            <person name="Palmer W."/>
            <person name="Jacygrad E."/>
            <person name="Sagayaradj S."/>
            <person name="Cavanaugh K."/>
            <person name="Han R."/>
            <person name="Bertier L."/>
            <person name="Beede B."/>
            <person name="Kafkas S."/>
            <person name="Golino D."/>
            <person name="Preece J."/>
            <person name="Michelmore R."/>
        </authorList>
    </citation>
    <scope>NUCLEOTIDE SEQUENCE [LARGE SCALE GENOMIC DNA]</scope>
</reference>
<dbReference type="EMBL" id="CM047747">
    <property type="protein sequence ID" value="KAJ0016494.1"/>
    <property type="molecule type" value="Genomic_DNA"/>
</dbReference>
<sequence length="92" mass="10213">MLRPPMSRIVNMLAGEIEMETVTSKPSCLTDWDFKDTTNSLLNKDIVTSSSTRSYSRKKSQCEIAIDDSPGVDPLLCPVNVARFSDMIAEGR</sequence>
<comment type="caution">
    <text evidence="1">The sequence shown here is derived from an EMBL/GenBank/DDBJ whole genome shotgun (WGS) entry which is preliminary data.</text>
</comment>
<evidence type="ECO:0000313" key="2">
    <source>
        <dbReference type="Proteomes" id="UP001163603"/>
    </source>
</evidence>
<dbReference type="Proteomes" id="UP001163603">
    <property type="component" value="Chromosome 12"/>
</dbReference>